<dbReference type="Proteomes" id="UP001597083">
    <property type="component" value="Unassembled WGS sequence"/>
</dbReference>
<evidence type="ECO:0000313" key="5">
    <source>
        <dbReference type="Proteomes" id="UP001597083"/>
    </source>
</evidence>
<feature type="domain" description="SbsA Ig-like" evidence="2">
    <location>
        <begin position="162"/>
        <end position="261"/>
    </location>
</feature>
<evidence type="ECO:0000259" key="3">
    <source>
        <dbReference type="Pfam" id="PF13313"/>
    </source>
</evidence>
<dbReference type="Pfam" id="PF13313">
    <property type="entry name" value="DUF4082"/>
    <property type="match status" value="2"/>
</dbReference>
<feature type="non-terminal residue" evidence="4">
    <location>
        <position position="479"/>
    </location>
</feature>
<protein>
    <submittedName>
        <fullName evidence="4">DUF4082 domain-containing protein</fullName>
    </submittedName>
</protein>
<feature type="domain" description="DUF4082" evidence="3">
    <location>
        <begin position="280"/>
        <end position="426"/>
    </location>
</feature>
<feature type="domain" description="DUF4082" evidence="3">
    <location>
        <begin position="6"/>
        <end position="151"/>
    </location>
</feature>
<name>A0ABW3CQH2_9ACTN</name>
<gene>
    <name evidence="4" type="ORF">ACFQ07_27630</name>
</gene>
<sequence length="479" mass="50457">MFGDSTVPARPADSDTTPTELGVKFRAAEDGWITGVRFYKGEGNTGTHTGTLWDENGNQLATTTFVDETETGWQTAVFPRPVQVQAGTTYVASYFAPNGRYAADPAFFALKEHSSPPLTGLRATDESGNGVYRSGYSAFPTSTFRGGNYYVDVTFVTVEPPDTMDPAVVEHAPFNGSTSVKTSVKPSITFNEPVQAGTATFTLRAGAQTVPGTASLDDSRTVLTFTPSSALPHATEFTATVTGASDDAGNTMETFDFSFTTAKAPPAPGTCPCSIWADDTAPAVEGVNDPKEIELGVRFTAERDGFIKGIRFYKGRNNDGPHVGTLWSQHGAQLATATFSQANESTMGWQEVHFSTPVPVTAGDRYVASYHAPKGWYSVSSGGLAAAVDNPPLTALANGDGGGNGVYKYGARAFPDQTYGAANYWVDVVFTLPPDTTPPSVARTNPASEATSVRTGGAVKATFNEPVRSGTASFTLVGP</sequence>
<dbReference type="InterPro" id="IPR025141">
    <property type="entry name" value="DUF4082"/>
</dbReference>
<dbReference type="EMBL" id="JBHTIR010003927">
    <property type="protein sequence ID" value="MFD0856042.1"/>
    <property type="molecule type" value="Genomic_DNA"/>
</dbReference>
<organism evidence="4 5">
    <name type="scientific">Actinomadura adrarensis</name>
    <dbReference type="NCBI Taxonomy" id="1819600"/>
    <lineage>
        <taxon>Bacteria</taxon>
        <taxon>Bacillati</taxon>
        <taxon>Actinomycetota</taxon>
        <taxon>Actinomycetes</taxon>
        <taxon>Streptosporangiales</taxon>
        <taxon>Thermomonosporaceae</taxon>
        <taxon>Actinomadura</taxon>
    </lineage>
</organism>
<dbReference type="Pfam" id="PF13205">
    <property type="entry name" value="Big_5"/>
    <property type="match status" value="2"/>
</dbReference>
<reference evidence="5" key="1">
    <citation type="journal article" date="2019" name="Int. J. Syst. Evol. Microbiol.">
        <title>The Global Catalogue of Microorganisms (GCM) 10K type strain sequencing project: providing services to taxonomists for standard genome sequencing and annotation.</title>
        <authorList>
            <consortium name="The Broad Institute Genomics Platform"/>
            <consortium name="The Broad Institute Genome Sequencing Center for Infectious Disease"/>
            <person name="Wu L."/>
            <person name="Ma J."/>
        </authorList>
    </citation>
    <scope>NUCLEOTIDE SEQUENCE [LARGE SCALE GENOMIC DNA]</scope>
    <source>
        <strain evidence="5">JCM 31696</strain>
    </source>
</reference>
<dbReference type="InterPro" id="IPR032812">
    <property type="entry name" value="SbsA_Ig"/>
</dbReference>
<evidence type="ECO:0000256" key="1">
    <source>
        <dbReference type="ARBA" id="ARBA00022729"/>
    </source>
</evidence>
<dbReference type="InterPro" id="IPR014755">
    <property type="entry name" value="Cu-Rt/internalin_Ig-like"/>
</dbReference>
<evidence type="ECO:0000259" key="2">
    <source>
        <dbReference type="Pfam" id="PF13205"/>
    </source>
</evidence>
<dbReference type="Gene3D" id="2.60.40.1220">
    <property type="match status" value="1"/>
</dbReference>
<evidence type="ECO:0000313" key="4">
    <source>
        <dbReference type="EMBL" id="MFD0856042.1"/>
    </source>
</evidence>
<proteinExistence type="predicted"/>
<feature type="domain" description="SbsA Ig-like" evidence="2">
    <location>
        <begin position="435"/>
        <end position="473"/>
    </location>
</feature>
<accession>A0ABW3CQH2</accession>
<keyword evidence="1" id="KW-0732">Signal</keyword>
<feature type="non-terminal residue" evidence="4">
    <location>
        <position position="1"/>
    </location>
</feature>
<keyword evidence="5" id="KW-1185">Reference proteome</keyword>
<comment type="caution">
    <text evidence="4">The sequence shown here is derived from an EMBL/GenBank/DDBJ whole genome shotgun (WGS) entry which is preliminary data.</text>
</comment>